<dbReference type="SUPFAM" id="SSF88946">
    <property type="entry name" value="Sigma2 domain of RNA polymerase sigma factors"/>
    <property type="match status" value="1"/>
</dbReference>
<dbReference type="Gene3D" id="1.10.10.10">
    <property type="entry name" value="Winged helix-like DNA-binding domain superfamily/Winged helix DNA-binding domain"/>
    <property type="match status" value="1"/>
</dbReference>
<keyword evidence="8" id="KW-1185">Reference proteome</keyword>
<evidence type="ECO:0000256" key="4">
    <source>
        <dbReference type="ARBA" id="ARBA00023125"/>
    </source>
</evidence>
<proteinExistence type="inferred from homology"/>
<dbReference type="InterPro" id="IPR014284">
    <property type="entry name" value="RNA_pol_sigma-70_dom"/>
</dbReference>
<keyword evidence="4" id="KW-0238">DNA-binding</keyword>
<comment type="caution">
    <text evidence="7">The sequence shown here is derived from an EMBL/GenBank/DDBJ whole genome shotgun (WGS) entry which is preliminary data.</text>
</comment>
<evidence type="ECO:0000259" key="6">
    <source>
        <dbReference type="Pfam" id="PF08281"/>
    </source>
</evidence>
<keyword evidence="2" id="KW-0805">Transcription regulation</keyword>
<keyword evidence="3" id="KW-0731">Sigma factor</keyword>
<dbReference type="InterPro" id="IPR013324">
    <property type="entry name" value="RNA_pol_sigma_r3/r4-like"/>
</dbReference>
<dbReference type="InterPro" id="IPR013249">
    <property type="entry name" value="RNA_pol_sigma70_r4_t2"/>
</dbReference>
<reference evidence="7 8" key="1">
    <citation type="submission" date="2023-01" db="EMBL/GenBank/DDBJ databases">
        <title>Genomes from the Australian National Cyanobacteria Reference Collection.</title>
        <authorList>
            <person name="Willis A."/>
            <person name="Lee E.M.F."/>
        </authorList>
    </citation>
    <scope>NUCLEOTIDE SEQUENCE [LARGE SCALE GENOMIC DNA]</scope>
    <source>
        <strain evidence="7 8">CS-1226</strain>
    </source>
</reference>
<evidence type="ECO:0000256" key="1">
    <source>
        <dbReference type="ARBA" id="ARBA00010641"/>
    </source>
</evidence>
<evidence type="ECO:0000256" key="5">
    <source>
        <dbReference type="ARBA" id="ARBA00023163"/>
    </source>
</evidence>
<name>A0ABT5AJP1_9CYAN</name>
<gene>
    <name evidence="7" type="ORF">PN451_15015</name>
</gene>
<dbReference type="SUPFAM" id="SSF88659">
    <property type="entry name" value="Sigma3 and sigma4 domains of RNA polymerase sigma factors"/>
    <property type="match status" value="1"/>
</dbReference>
<accession>A0ABT5AJP1</accession>
<dbReference type="EMBL" id="JAQMUC010000082">
    <property type="protein sequence ID" value="MDB9537122.1"/>
    <property type="molecule type" value="Genomic_DNA"/>
</dbReference>
<dbReference type="Proteomes" id="UP001211249">
    <property type="component" value="Unassembled WGS sequence"/>
</dbReference>
<feature type="domain" description="RNA polymerase sigma factor 70 region 4 type 2" evidence="6">
    <location>
        <begin position="121"/>
        <end position="164"/>
    </location>
</feature>
<evidence type="ECO:0000313" key="7">
    <source>
        <dbReference type="EMBL" id="MDB9537122.1"/>
    </source>
</evidence>
<protein>
    <submittedName>
        <fullName evidence="7">Sigma-70 family RNA polymerase sigma factor</fullName>
    </submittedName>
</protein>
<dbReference type="InterPro" id="IPR013325">
    <property type="entry name" value="RNA_pol_sigma_r2"/>
</dbReference>
<evidence type="ECO:0000313" key="8">
    <source>
        <dbReference type="Proteomes" id="UP001211249"/>
    </source>
</evidence>
<evidence type="ECO:0000256" key="2">
    <source>
        <dbReference type="ARBA" id="ARBA00023015"/>
    </source>
</evidence>
<dbReference type="CDD" id="cd06171">
    <property type="entry name" value="Sigma70_r4"/>
    <property type="match status" value="1"/>
</dbReference>
<dbReference type="InterPro" id="IPR039425">
    <property type="entry name" value="RNA_pol_sigma-70-like"/>
</dbReference>
<dbReference type="InterPro" id="IPR036388">
    <property type="entry name" value="WH-like_DNA-bd_sf"/>
</dbReference>
<keyword evidence="5" id="KW-0804">Transcription</keyword>
<dbReference type="PANTHER" id="PTHR43133:SF8">
    <property type="entry name" value="RNA POLYMERASE SIGMA FACTOR HI_1459-RELATED"/>
    <property type="match status" value="1"/>
</dbReference>
<dbReference type="Gene3D" id="1.10.1740.10">
    <property type="match status" value="1"/>
</dbReference>
<evidence type="ECO:0000256" key="3">
    <source>
        <dbReference type="ARBA" id="ARBA00023082"/>
    </source>
</evidence>
<dbReference type="NCBIfam" id="TIGR02937">
    <property type="entry name" value="sigma70-ECF"/>
    <property type="match status" value="1"/>
</dbReference>
<dbReference type="Pfam" id="PF08281">
    <property type="entry name" value="Sigma70_r4_2"/>
    <property type="match status" value="1"/>
</dbReference>
<organism evidence="7 8">
    <name type="scientific">Dolichospermum planctonicum CS-1226</name>
    <dbReference type="NCBI Taxonomy" id="3021751"/>
    <lineage>
        <taxon>Bacteria</taxon>
        <taxon>Bacillati</taxon>
        <taxon>Cyanobacteriota</taxon>
        <taxon>Cyanophyceae</taxon>
        <taxon>Nostocales</taxon>
        <taxon>Aphanizomenonaceae</taxon>
        <taxon>Dolichospermum</taxon>
        <taxon>Dolichospermum planctonicum</taxon>
    </lineage>
</organism>
<sequence length="519" mass="58857">MMTSEFWSLWMDHNEYLYKACVKWMSNVPDAEDVLSQTMLKAEAKIRIHQVQVINFKAWVTKLTYNLCLDLQRQRYQSIQYCHNREVISHRNAELLVTKEEENPVFVATQQELEKIFSVWIDELRPILRDTFILYFQEQLSYIEIAQKLNISCCNVRRRIHEARIILKQRYHQDYIGEDQSKFEVVSQIDRNNQSNQITKIGLANIENIELPILELSNQEELPEAVNSQVLPHPNPPLDQEKKLDTRFPCQAREKEDNSTSVYTVVPGKQRIFPNFFDQINIVLAGKSAALLPAVRYPTAIKTPSCQKTYIHSMNQNSMNQRVAKVIPSRSPPSYQLSYGQFLMIIYQTTVSTSLAVIIAAAFPLKASAEDLNINFTGTIPSVVKINSTSPGHIENTPAQEFESNSFTPAILNITHTTDIVFSITDITDNGTVLSGSKTYNDLDLINAKVKDGDNLLIQSEISPSGKSTPVYPLNVASAVQAAVTSGKEYPIYLQITNISGLLPQGIYKIRVNVLITPQ</sequence>
<dbReference type="RefSeq" id="WP_271796837.1">
    <property type="nucleotide sequence ID" value="NZ_JAQMUC010000082.1"/>
</dbReference>
<comment type="similarity">
    <text evidence="1">Belongs to the sigma-70 factor family. ECF subfamily.</text>
</comment>
<dbReference type="PANTHER" id="PTHR43133">
    <property type="entry name" value="RNA POLYMERASE ECF-TYPE SIGMA FACTO"/>
    <property type="match status" value="1"/>
</dbReference>